<name>L0F219_DESDL</name>
<accession>L0F219</accession>
<dbReference type="Pfam" id="PF13237">
    <property type="entry name" value="Fer4_10"/>
    <property type="match status" value="1"/>
</dbReference>
<dbReference type="InterPro" id="IPR017896">
    <property type="entry name" value="4Fe4S_Fe-S-bd"/>
</dbReference>
<dbReference type="Proteomes" id="UP000010797">
    <property type="component" value="Chromosome"/>
</dbReference>
<evidence type="ECO:0000256" key="2">
    <source>
        <dbReference type="ARBA" id="ARBA00022475"/>
    </source>
</evidence>
<evidence type="ECO:0000313" key="11">
    <source>
        <dbReference type="Proteomes" id="UP000010797"/>
    </source>
</evidence>
<gene>
    <name evidence="10" type="ordered locus">Desdi_0353</name>
</gene>
<comment type="subcellular location">
    <subcellularLocation>
        <location evidence="1">Cell membrane</location>
    </subcellularLocation>
</comment>
<evidence type="ECO:0000256" key="3">
    <source>
        <dbReference type="ARBA" id="ARBA00022723"/>
    </source>
</evidence>
<keyword evidence="8" id="KW-1133">Transmembrane helix</keyword>
<dbReference type="GO" id="GO:0005886">
    <property type="term" value="C:plasma membrane"/>
    <property type="evidence" value="ECO:0007669"/>
    <property type="project" value="UniProtKB-SubCell"/>
</dbReference>
<evidence type="ECO:0000256" key="1">
    <source>
        <dbReference type="ARBA" id="ARBA00004236"/>
    </source>
</evidence>
<reference evidence="11" key="1">
    <citation type="submission" date="2012-02" db="EMBL/GenBank/DDBJ databases">
        <title>Complete sequence of Desulfitobacterium dichloroeliminans LMG P-21439.</title>
        <authorList>
            <person name="Lucas S."/>
            <person name="Han J."/>
            <person name="Lapidus A."/>
            <person name="Cheng J.-F."/>
            <person name="Goodwin L."/>
            <person name="Pitluck S."/>
            <person name="Peters L."/>
            <person name="Ovchinnikova G."/>
            <person name="Teshima H."/>
            <person name="Detter J.C."/>
            <person name="Han C."/>
            <person name="Tapia R."/>
            <person name="Land M."/>
            <person name="Hauser L."/>
            <person name="Kyrpides N."/>
            <person name="Ivanova N."/>
            <person name="Pagani I."/>
            <person name="Kruse T."/>
            <person name="de Vos W.M."/>
            <person name="Boon N."/>
            <person name="Smidt H."/>
            <person name="Woyke T."/>
        </authorList>
    </citation>
    <scope>NUCLEOTIDE SEQUENCE [LARGE SCALE GENOMIC DNA]</scope>
    <source>
        <strain evidence="11">LMG P-21439 / DCA1</strain>
    </source>
</reference>
<evidence type="ECO:0000313" key="10">
    <source>
        <dbReference type="EMBL" id="AGA67899.1"/>
    </source>
</evidence>
<feature type="transmembrane region" description="Helical" evidence="8">
    <location>
        <begin position="184"/>
        <end position="201"/>
    </location>
</feature>
<evidence type="ECO:0000256" key="7">
    <source>
        <dbReference type="SAM" id="MobiDB-lite"/>
    </source>
</evidence>
<dbReference type="PANTHER" id="PTHR30224:SF4">
    <property type="entry name" value="ELECTRON TRANSPORT PROTEIN YCCM-RELATED"/>
    <property type="match status" value="1"/>
</dbReference>
<evidence type="ECO:0000259" key="9">
    <source>
        <dbReference type="PROSITE" id="PS51379"/>
    </source>
</evidence>
<dbReference type="STRING" id="871963.Desdi_0353"/>
<feature type="transmembrane region" description="Helical" evidence="8">
    <location>
        <begin position="79"/>
        <end position="96"/>
    </location>
</feature>
<dbReference type="PROSITE" id="PS51379">
    <property type="entry name" value="4FE4S_FER_2"/>
    <property type="match status" value="2"/>
</dbReference>
<keyword evidence="8" id="KW-0812">Transmembrane</keyword>
<evidence type="ECO:0000256" key="4">
    <source>
        <dbReference type="ARBA" id="ARBA00023004"/>
    </source>
</evidence>
<dbReference type="Gene3D" id="3.30.70.20">
    <property type="match status" value="1"/>
</dbReference>
<dbReference type="AlphaFoldDB" id="L0F219"/>
<dbReference type="KEGG" id="ddl:Desdi_0353"/>
<dbReference type="PROSITE" id="PS00198">
    <property type="entry name" value="4FE4S_FER_1"/>
    <property type="match status" value="1"/>
</dbReference>
<dbReference type="InterPro" id="IPR017900">
    <property type="entry name" value="4Fe4S_Fe_S_CS"/>
</dbReference>
<dbReference type="InterPro" id="IPR052378">
    <property type="entry name" value="NosR_regulator"/>
</dbReference>
<feature type="transmembrane region" description="Helical" evidence="8">
    <location>
        <begin position="138"/>
        <end position="155"/>
    </location>
</feature>
<keyword evidence="6 8" id="KW-0472">Membrane</keyword>
<dbReference type="HOGENOM" id="CLU_033147_4_0_9"/>
<keyword evidence="3" id="KW-0479">Metal-binding</keyword>
<evidence type="ECO:0000256" key="8">
    <source>
        <dbReference type="SAM" id="Phobius"/>
    </source>
</evidence>
<feature type="transmembrane region" description="Helical" evidence="8">
    <location>
        <begin position="289"/>
        <end position="306"/>
    </location>
</feature>
<evidence type="ECO:0000256" key="5">
    <source>
        <dbReference type="ARBA" id="ARBA00023014"/>
    </source>
</evidence>
<keyword evidence="2" id="KW-1003">Cell membrane</keyword>
<dbReference type="SUPFAM" id="SSF54862">
    <property type="entry name" value="4Fe-4S ferredoxins"/>
    <property type="match status" value="1"/>
</dbReference>
<dbReference type="Pfam" id="PF12801">
    <property type="entry name" value="Fer4_5"/>
    <property type="match status" value="1"/>
</dbReference>
<protein>
    <recommendedName>
        <fullName evidence="9">4Fe-4S ferredoxin-type domain-containing protein</fullName>
    </recommendedName>
</protein>
<feature type="domain" description="4Fe-4S ferredoxin-type" evidence="9">
    <location>
        <begin position="225"/>
        <end position="248"/>
    </location>
</feature>
<dbReference type="eggNOG" id="COG0348">
    <property type="taxonomic scope" value="Bacteria"/>
</dbReference>
<dbReference type="EMBL" id="CP003344">
    <property type="protein sequence ID" value="AGA67899.1"/>
    <property type="molecule type" value="Genomic_DNA"/>
</dbReference>
<proteinExistence type="predicted"/>
<keyword evidence="5" id="KW-0411">Iron-sulfur</keyword>
<evidence type="ECO:0000256" key="6">
    <source>
        <dbReference type="ARBA" id="ARBA00023136"/>
    </source>
</evidence>
<keyword evidence="4" id="KW-0408">Iron</keyword>
<organism evidence="10 11">
    <name type="scientific">Desulfitobacterium dichloroeliminans (strain LMG P-21439 / DCA1)</name>
    <dbReference type="NCBI Taxonomy" id="871963"/>
    <lineage>
        <taxon>Bacteria</taxon>
        <taxon>Bacillati</taxon>
        <taxon>Bacillota</taxon>
        <taxon>Clostridia</taxon>
        <taxon>Eubacteriales</taxon>
        <taxon>Desulfitobacteriaceae</taxon>
        <taxon>Desulfitobacterium</taxon>
    </lineage>
</organism>
<feature type="domain" description="4Fe-4S ferredoxin-type" evidence="9">
    <location>
        <begin position="252"/>
        <end position="282"/>
    </location>
</feature>
<dbReference type="GO" id="GO:0046872">
    <property type="term" value="F:metal ion binding"/>
    <property type="evidence" value="ECO:0007669"/>
    <property type="project" value="UniProtKB-KW"/>
</dbReference>
<sequence>MMSLNTKLDTKTSFNLNKVAKWLRMLVLIGILGLVTYESIMHQVLGGGKSPSAHALCPLGGLESLYTLLFMGSYIQKIYSGTVVMLVLTVVLALLFRRSFCGLLCPFGALQELFARLGIKLFKKRRVVPQVIDRPLRYLKYFILILMVGMAWYYGTLWISPYDPYVAYGHITTIPEAIEEDPKAIIGFILLGITVVGSLIYDRFFCKYLCPAGALYGILGKFSPTKVVRNDNLCINCKKCNKACPVNIDVEKAVKVTDAECISCNECVLACPKKGALEVKVAHKVSHPLLTLAMVAGLFFGTVLVADATGNFQTIPAPLKEGETIPVSEVKGYYTIEEAALATGLSLPEVYERLEIPEHVSKLTKMNEISGEAPDYDFDAAKEKAELEESAAAVPEGTEGEPEGSKEEPGVDVSGIKGSMTIREAAEGLKMDLTEFYQFFEIPEGVPAQTQMKSIEMVSPGYSFSQVKESKQ</sequence>
<keyword evidence="11" id="KW-1185">Reference proteome</keyword>
<dbReference type="PANTHER" id="PTHR30224">
    <property type="entry name" value="ELECTRON TRANSPORT PROTEIN"/>
    <property type="match status" value="1"/>
</dbReference>
<feature type="region of interest" description="Disordered" evidence="7">
    <location>
        <begin position="387"/>
        <end position="414"/>
    </location>
</feature>
<dbReference type="GO" id="GO:0051536">
    <property type="term" value="F:iron-sulfur cluster binding"/>
    <property type="evidence" value="ECO:0007669"/>
    <property type="project" value="UniProtKB-KW"/>
</dbReference>